<dbReference type="PANTHER" id="PTHR39662:SF1">
    <property type="entry name" value="DUF354 DOMAIN-CONTAINING PROTEIN"/>
    <property type="match status" value="1"/>
</dbReference>
<protein>
    <recommendedName>
        <fullName evidence="4">DUF354 domain-containing protein</fullName>
    </recommendedName>
</protein>
<dbReference type="InterPro" id="IPR007152">
    <property type="entry name" value="DUF354"/>
</dbReference>
<dbReference type="AlphaFoldDB" id="A0A1I2UI84"/>
<dbReference type="EMBL" id="FOOQ01000003">
    <property type="protein sequence ID" value="SFG74451.1"/>
    <property type="molecule type" value="Genomic_DNA"/>
</dbReference>
<sequence length="374" mass="41080">MDVSEATRSSREADAETETESARRGGPVKVWVDLASPSHPFFFKALTDTLSNVETEVTVREKTETVPLAEEVGFDFETVGKDYENPTLRKVGIPMRTAQLTVSAPSADVALSSRNAMCILAAKARGTPSIHFTDNDICAYVDDLKAEELYHRLEAQATHNVVPEAFETSVLTDRGADSDSVHTYDGYKEDVYVAEFEPDPTFPDRLPFDGEEFIVVRPEALSATYVDADGSIVPDILAGAAERGINVVYLPRSGDDEQFADGVPSENVYVPEEALDGLELAWHARCMLTGSGTMAREAARMETPAVSFFPSTRISVDQALIDEGEIFHSRDAEEILDYVESLTDDDVTPDLTRAKRVRREVAELTADLVNESVE</sequence>
<dbReference type="SUPFAM" id="SSF53756">
    <property type="entry name" value="UDP-Glycosyltransferase/glycogen phosphorylase"/>
    <property type="match status" value="1"/>
</dbReference>
<gene>
    <name evidence="2" type="ORF">SAMN04488063_2859</name>
</gene>
<dbReference type="Pfam" id="PF04007">
    <property type="entry name" value="DUF354"/>
    <property type="match status" value="1"/>
</dbReference>
<name>A0A1I2UI84_9EURY</name>
<proteinExistence type="predicted"/>
<evidence type="ECO:0000256" key="1">
    <source>
        <dbReference type="SAM" id="MobiDB-lite"/>
    </source>
</evidence>
<keyword evidence="3" id="KW-1185">Reference proteome</keyword>
<dbReference type="PANTHER" id="PTHR39662">
    <property type="entry name" value="DUF354 DOMAIN-CONTAINING PROTEIN-RELATED"/>
    <property type="match status" value="1"/>
</dbReference>
<dbReference type="STRING" id="553467.SAMN04488063_2859"/>
<dbReference type="OrthoDB" id="185087at2157"/>
<dbReference type="Proteomes" id="UP000198876">
    <property type="component" value="Unassembled WGS sequence"/>
</dbReference>
<reference evidence="3" key="1">
    <citation type="submission" date="2016-10" db="EMBL/GenBank/DDBJ databases">
        <authorList>
            <person name="Varghese N."/>
            <person name="Submissions S."/>
        </authorList>
    </citation>
    <scope>NUCLEOTIDE SEQUENCE [LARGE SCALE GENOMIC DNA]</scope>
    <source>
        <strain evidence="3">CGMCC 1.7739</strain>
    </source>
</reference>
<evidence type="ECO:0008006" key="4">
    <source>
        <dbReference type="Google" id="ProtNLM"/>
    </source>
</evidence>
<organism evidence="2 3">
    <name type="scientific">Halopelagius inordinatus</name>
    <dbReference type="NCBI Taxonomy" id="553467"/>
    <lineage>
        <taxon>Archaea</taxon>
        <taxon>Methanobacteriati</taxon>
        <taxon>Methanobacteriota</taxon>
        <taxon>Stenosarchaea group</taxon>
        <taxon>Halobacteria</taxon>
        <taxon>Halobacteriales</taxon>
        <taxon>Haloferacaceae</taxon>
    </lineage>
</organism>
<evidence type="ECO:0000313" key="2">
    <source>
        <dbReference type="EMBL" id="SFG74451.1"/>
    </source>
</evidence>
<feature type="region of interest" description="Disordered" evidence="1">
    <location>
        <begin position="1"/>
        <end position="24"/>
    </location>
</feature>
<accession>A0A1I2UI84</accession>
<dbReference type="RefSeq" id="WP_092893238.1">
    <property type="nucleotide sequence ID" value="NZ_FOOQ01000003.1"/>
</dbReference>
<evidence type="ECO:0000313" key="3">
    <source>
        <dbReference type="Proteomes" id="UP000198876"/>
    </source>
</evidence>